<accession>A0AA38YRT7</accession>
<dbReference type="InterPro" id="IPR000270">
    <property type="entry name" value="PB1_dom"/>
</dbReference>
<sequence>MESTKVIKVKYGNTLRRFNVCVDENGQLDLDINGLRAKVITLFNLVLDADLTLTCIDEDGDVVTLVGDEDLHDVMRQRMKVLRITVLLNIGKDGRSHTRSSGSSTPM</sequence>
<dbReference type="SUPFAM" id="SSF54277">
    <property type="entry name" value="CAD &amp; PB1 domains"/>
    <property type="match status" value="1"/>
</dbReference>
<gene>
    <name evidence="2" type="ORF">PVL29_024325</name>
</gene>
<reference evidence="2 3" key="1">
    <citation type="journal article" date="2023" name="BMC Biotechnol.">
        <title>Vitis rotundifolia cv Carlos genome sequencing.</title>
        <authorList>
            <person name="Huff M."/>
            <person name="Hulse-Kemp A."/>
            <person name="Scheffler B."/>
            <person name="Youngblood R."/>
            <person name="Simpson S."/>
            <person name="Babiker E."/>
            <person name="Staton M."/>
        </authorList>
    </citation>
    <scope>NUCLEOTIDE SEQUENCE [LARGE SCALE GENOMIC DNA]</scope>
    <source>
        <tissue evidence="2">Leaf</tissue>
    </source>
</reference>
<feature type="domain" description="PB1" evidence="1">
    <location>
        <begin position="4"/>
        <end position="89"/>
    </location>
</feature>
<comment type="caution">
    <text evidence="2">The sequence shown here is derived from an EMBL/GenBank/DDBJ whole genome shotgun (WGS) entry which is preliminary data.</text>
</comment>
<organism evidence="2 3">
    <name type="scientific">Vitis rotundifolia</name>
    <name type="common">Muscadine grape</name>
    <dbReference type="NCBI Taxonomy" id="103349"/>
    <lineage>
        <taxon>Eukaryota</taxon>
        <taxon>Viridiplantae</taxon>
        <taxon>Streptophyta</taxon>
        <taxon>Embryophyta</taxon>
        <taxon>Tracheophyta</taxon>
        <taxon>Spermatophyta</taxon>
        <taxon>Magnoliopsida</taxon>
        <taxon>eudicotyledons</taxon>
        <taxon>Gunneridae</taxon>
        <taxon>Pentapetalae</taxon>
        <taxon>rosids</taxon>
        <taxon>Vitales</taxon>
        <taxon>Vitaceae</taxon>
        <taxon>Viteae</taxon>
        <taxon>Vitis</taxon>
    </lineage>
</organism>
<evidence type="ECO:0000313" key="2">
    <source>
        <dbReference type="EMBL" id="KAJ9675329.1"/>
    </source>
</evidence>
<dbReference type="PANTHER" id="PTHR20930">
    <property type="entry name" value="OVARIAN CARCINOMA ANTIGEN CA125-RELATED"/>
    <property type="match status" value="1"/>
</dbReference>
<dbReference type="Pfam" id="PF00564">
    <property type="entry name" value="PB1"/>
    <property type="match status" value="1"/>
</dbReference>
<dbReference type="SMART" id="SM00666">
    <property type="entry name" value="PB1"/>
    <property type="match status" value="1"/>
</dbReference>
<proteinExistence type="predicted"/>
<keyword evidence="3" id="KW-1185">Reference proteome</keyword>
<dbReference type="AlphaFoldDB" id="A0AA38YRT7"/>
<dbReference type="Proteomes" id="UP001168098">
    <property type="component" value="Unassembled WGS sequence"/>
</dbReference>
<evidence type="ECO:0000259" key="1">
    <source>
        <dbReference type="SMART" id="SM00666"/>
    </source>
</evidence>
<evidence type="ECO:0000313" key="3">
    <source>
        <dbReference type="Proteomes" id="UP001168098"/>
    </source>
</evidence>
<protein>
    <recommendedName>
        <fullName evidence="1">PB1 domain-containing protein</fullName>
    </recommendedName>
</protein>
<dbReference type="PANTHER" id="PTHR20930:SF0">
    <property type="entry name" value="PROTEIN ILRUN"/>
    <property type="match status" value="1"/>
</dbReference>
<dbReference type="Gene3D" id="3.10.20.90">
    <property type="entry name" value="Phosphatidylinositol 3-kinase Catalytic Subunit, Chain A, domain 1"/>
    <property type="match status" value="1"/>
</dbReference>
<name>A0AA38YRT7_VITRO</name>
<dbReference type="EMBL" id="JARBHA010000018">
    <property type="protein sequence ID" value="KAJ9675329.1"/>
    <property type="molecule type" value="Genomic_DNA"/>
</dbReference>